<evidence type="ECO:0000259" key="2">
    <source>
        <dbReference type="Pfam" id="PF07971"/>
    </source>
</evidence>
<organism evidence="4 5">
    <name type="scientific">Lithohypha guttulata</name>
    <dbReference type="NCBI Taxonomy" id="1690604"/>
    <lineage>
        <taxon>Eukaryota</taxon>
        <taxon>Fungi</taxon>
        <taxon>Dikarya</taxon>
        <taxon>Ascomycota</taxon>
        <taxon>Pezizomycotina</taxon>
        <taxon>Eurotiomycetes</taxon>
        <taxon>Chaetothyriomycetidae</taxon>
        <taxon>Chaetothyriales</taxon>
        <taxon>Trichomeriaceae</taxon>
        <taxon>Lithohypha</taxon>
    </lineage>
</organism>
<evidence type="ECO:0008006" key="6">
    <source>
        <dbReference type="Google" id="ProtNLM"/>
    </source>
</evidence>
<dbReference type="GO" id="GO:0005975">
    <property type="term" value="P:carbohydrate metabolic process"/>
    <property type="evidence" value="ECO:0007669"/>
    <property type="project" value="InterPro"/>
</dbReference>
<evidence type="ECO:0000313" key="4">
    <source>
        <dbReference type="EMBL" id="KAK5081234.1"/>
    </source>
</evidence>
<feature type="signal peptide" evidence="1">
    <location>
        <begin position="1"/>
        <end position="19"/>
    </location>
</feature>
<dbReference type="NCBIfam" id="TIGR01180">
    <property type="entry name" value="aman2_put"/>
    <property type="match status" value="1"/>
</dbReference>
<evidence type="ECO:0000256" key="1">
    <source>
        <dbReference type="SAM" id="SignalP"/>
    </source>
</evidence>
<dbReference type="GO" id="GO:0000224">
    <property type="term" value="F:peptide-N4-(N-acetyl-beta-glucosaminyl)asparagine amidase activity"/>
    <property type="evidence" value="ECO:0007669"/>
    <property type="project" value="TreeGrafter"/>
</dbReference>
<dbReference type="InterPro" id="IPR012939">
    <property type="entry name" value="Glyco_hydro_92"/>
</dbReference>
<accession>A0AAN7STN8</accession>
<protein>
    <recommendedName>
        <fullName evidence="6">Glycoside hydrolase family 92 protein</fullName>
    </recommendedName>
</protein>
<dbReference type="Gene3D" id="3.30.2080.10">
    <property type="entry name" value="GH92 mannosidase domain"/>
    <property type="match status" value="1"/>
</dbReference>
<feature type="domain" description="Glycosyl hydrolase family 92" evidence="2">
    <location>
        <begin position="315"/>
        <end position="803"/>
    </location>
</feature>
<dbReference type="Proteomes" id="UP001309876">
    <property type="component" value="Unassembled WGS sequence"/>
</dbReference>
<dbReference type="FunFam" id="3.30.2080.10:FF:000001">
    <property type="entry name" value="Alpha-1,2-mannosidase subfamily"/>
    <property type="match status" value="1"/>
</dbReference>
<dbReference type="Gene3D" id="1.20.1610.10">
    <property type="entry name" value="alpha-1,2-mannosidases domains"/>
    <property type="match status" value="1"/>
</dbReference>
<dbReference type="InterPro" id="IPR014718">
    <property type="entry name" value="GH-type_carb-bd"/>
</dbReference>
<evidence type="ECO:0000313" key="5">
    <source>
        <dbReference type="Proteomes" id="UP001309876"/>
    </source>
</evidence>
<comment type="caution">
    <text evidence="4">The sequence shown here is derived from an EMBL/GenBank/DDBJ whole genome shotgun (WGS) entry which is preliminary data.</text>
</comment>
<dbReference type="InterPro" id="IPR041371">
    <property type="entry name" value="GH92_N"/>
</dbReference>
<dbReference type="GO" id="GO:0005634">
    <property type="term" value="C:nucleus"/>
    <property type="evidence" value="ECO:0007669"/>
    <property type="project" value="TreeGrafter"/>
</dbReference>
<dbReference type="InterPro" id="IPR050883">
    <property type="entry name" value="PNGase"/>
</dbReference>
<feature type="chain" id="PRO_5042819052" description="Glycoside hydrolase family 92 protein" evidence="1">
    <location>
        <begin position="20"/>
        <end position="847"/>
    </location>
</feature>
<dbReference type="AlphaFoldDB" id="A0AAN7STN8"/>
<gene>
    <name evidence="4" type="ORF">LTR05_008028</name>
</gene>
<dbReference type="PANTHER" id="PTHR12143:SF27">
    <property type="entry name" value="ALPHA-1,2-MANNOSIDASE FAMILY PROTEIN (AFU_ORTHOLOGUE AFUA_5G10520)"/>
    <property type="match status" value="1"/>
</dbReference>
<dbReference type="Pfam" id="PF07971">
    <property type="entry name" value="Glyco_hydro_92"/>
    <property type="match status" value="1"/>
</dbReference>
<reference evidence="4 5" key="1">
    <citation type="submission" date="2023-08" db="EMBL/GenBank/DDBJ databases">
        <title>Black Yeasts Isolated from many extreme environments.</title>
        <authorList>
            <person name="Coleine C."/>
            <person name="Stajich J.E."/>
            <person name="Selbmann L."/>
        </authorList>
    </citation>
    <scope>NUCLEOTIDE SEQUENCE [LARGE SCALE GENOMIC DNA]</scope>
    <source>
        <strain evidence="4 5">CCFEE 5910</strain>
    </source>
</reference>
<keyword evidence="1" id="KW-0732">Signal</keyword>
<dbReference type="SUPFAM" id="SSF48208">
    <property type="entry name" value="Six-hairpin glycosidases"/>
    <property type="match status" value="1"/>
</dbReference>
<dbReference type="GO" id="GO:0030246">
    <property type="term" value="F:carbohydrate binding"/>
    <property type="evidence" value="ECO:0007669"/>
    <property type="project" value="InterPro"/>
</dbReference>
<sequence>MQPITRMLWLAGFFAITTAQVTNSSSSNAMVNYAQYVNPLIGSEGPIPGQAFGGGDIFVGGAVPFGVVKLGIDTYETNLSLATINGGYTPQGLVTGVSMMHESGTGGPPKYGIVHQMPLTTIQSPVNILDNTTYWQRRVTETARVGHYSTNLENGISISLSAARHSGILQYNFPPGEAYILVDVSHYLPALGFGQYTSQTFLGGQIELQQGGKQYTGYGQYGGGFGECAPMRVYFCGEFEHVPTQAQTWTARNTDPYQRQHVFSNEPYGMPIFGNTTQESGFLLDRVGAVFSWANSSSATTVISKVGISFISAEKACMFKDSEIPSWNINDTVQATVSEWNQDVFSKIQVPTDSSQNETNLILLYSSLYFMHLMPSDRTGENPLWASDEPSFDDIYTAWDIFRCTVTLYQLLQPDYYEGMIRSLIDIWRHEGYMPDGRSGNYNGLTQGGSNADNILADAYVRGVRGGINWTAGWVAMVKDAEVVPYNTFSPLDMTGSVKEGRGALYDWIPLGFLTQNRSARSLSRSVEYAANDFALYQVALGESPEQAQKYLNRSAQWQNNWSHNVTSVNTTPIFTGFLAPRLSDGAFNLSGYNPALCGECEWDSISYEGTPFEYSFAVPHDLETLIDFMGGAAGFEQRLDYIFQPNTSQQNLGANGAGITTIMNIGNEPDFATPYLYNYLGKQHKSVQRSRALANQYFHNANYGVPGNSDAGALNSWLVWQMLGLYPIVTQPIFLLESPWFNDINMTINNNATLRITAHNLDNANSYYVQSVRFNGQPWTQNWFEHSDIMISGGTIEFSMGSNQTQWETGPVPPSPGHAGIPNPIGTYSMAETIGLKRLKRRDLGF</sequence>
<name>A0AAN7STN8_9EURO</name>
<evidence type="ECO:0000259" key="3">
    <source>
        <dbReference type="Pfam" id="PF17678"/>
    </source>
</evidence>
<dbReference type="EMBL" id="JAVRRJ010000010">
    <property type="protein sequence ID" value="KAK5081234.1"/>
    <property type="molecule type" value="Genomic_DNA"/>
</dbReference>
<dbReference type="InterPro" id="IPR008928">
    <property type="entry name" value="6-hairpin_glycosidase_sf"/>
</dbReference>
<dbReference type="Gene3D" id="1.20.1050.60">
    <property type="entry name" value="alpha-1,2-mannosidase"/>
    <property type="match status" value="1"/>
</dbReference>
<dbReference type="PANTHER" id="PTHR12143">
    <property type="entry name" value="PEPTIDE N-GLYCANASE PNGASE -RELATED"/>
    <property type="match status" value="1"/>
</dbReference>
<dbReference type="Pfam" id="PF17678">
    <property type="entry name" value="Glyco_hydro_92N"/>
    <property type="match status" value="1"/>
</dbReference>
<dbReference type="Gene3D" id="2.70.98.10">
    <property type="match status" value="1"/>
</dbReference>
<dbReference type="FunFam" id="1.20.1050.60:FF:000002">
    <property type="entry name" value="Glycosyl hydrolase family 92"/>
    <property type="match status" value="1"/>
</dbReference>
<keyword evidence="5" id="KW-1185">Reference proteome</keyword>
<dbReference type="GO" id="GO:0005829">
    <property type="term" value="C:cytosol"/>
    <property type="evidence" value="ECO:0007669"/>
    <property type="project" value="TreeGrafter"/>
</dbReference>
<dbReference type="GO" id="GO:0006516">
    <property type="term" value="P:glycoprotein catabolic process"/>
    <property type="evidence" value="ECO:0007669"/>
    <property type="project" value="TreeGrafter"/>
</dbReference>
<dbReference type="InterPro" id="IPR005887">
    <property type="entry name" value="GH92_a_mannosidase_put"/>
</dbReference>
<feature type="domain" description="Glycosyl hydrolase family 92 N-terminal" evidence="3">
    <location>
        <begin position="36"/>
        <end position="309"/>
    </location>
</feature>
<proteinExistence type="predicted"/>